<dbReference type="EMBL" id="JBHEZX010000006">
    <property type="protein sequence ID" value="MFC1410842.1"/>
    <property type="molecule type" value="Genomic_DNA"/>
</dbReference>
<organism evidence="1 2">
    <name type="scientific">Streptacidiphilus alkalitolerans</name>
    <dbReference type="NCBI Taxonomy" id="3342712"/>
    <lineage>
        <taxon>Bacteria</taxon>
        <taxon>Bacillati</taxon>
        <taxon>Actinomycetota</taxon>
        <taxon>Actinomycetes</taxon>
        <taxon>Kitasatosporales</taxon>
        <taxon>Streptomycetaceae</taxon>
        <taxon>Streptacidiphilus</taxon>
    </lineage>
</organism>
<dbReference type="Proteomes" id="UP001592582">
    <property type="component" value="Unassembled WGS sequence"/>
</dbReference>
<sequence>MNAPHDISHWMIHLLWKDTARQLTVVLLSAVGFASLVQSQRSRRPGRG</sequence>
<reference evidence="1 2" key="1">
    <citation type="submission" date="2024-09" db="EMBL/GenBank/DDBJ databases">
        <authorList>
            <person name="Lee S.D."/>
        </authorList>
    </citation>
    <scope>NUCLEOTIDE SEQUENCE [LARGE SCALE GENOMIC DNA]</scope>
    <source>
        <strain evidence="1 2">N1-1</strain>
    </source>
</reference>
<gene>
    <name evidence="1" type="ORF">ACEZDG_16385</name>
</gene>
<name>A0ABV6VB83_9ACTN</name>
<evidence type="ECO:0000313" key="1">
    <source>
        <dbReference type="EMBL" id="MFC1410842.1"/>
    </source>
</evidence>
<accession>A0ABV6VB83</accession>
<comment type="caution">
    <text evidence="1">The sequence shown here is derived from an EMBL/GenBank/DDBJ whole genome shotgun (WGS) entry which is preliminary data.</text>
</comment>
<protein>
    <submittedName>
        <fullName evidence="1">Uncharacterized protein</fullName>
    </submittedName>
</protein>
<keyword evidence="2" id="KW-1185">Reference proteome</keyword>
<proteinExistence type="predicted"/>
<evidence type="ECO:0000313" key="2">
    <source>
        <dbReference type="Proteomes" id="UP001592582"/>
    </source>
</evidence>